<dbReference type="InterPro" id="IPR051012">
    <property type="entry name" value="CellSynth/LPSAsmb/PSIAsmb"/>
</dbReference>
<reference evidence="4" key="1">
    <citation type="journal article" date="2015" name="Nature">
        <title>Complex archaea that bridge the gap between prokaryotes and eukaryotes.</title>
        <authorList>
            <person name="Spang A."/>
            <person name="Saw J.H."/>
            <person name="Jorgensen S.L."/>
            <person name="Zaremba-Niedzwiedzka K."/>
            <person name="Martijn J."/>
            <person name="Lind A.E."/>
            <person name="van Eijk R."/>
            <person name="Schleper C."/>
            <person name="Guy L."/>
            <person name="Ettema T.J."/>
        </authorList>
    </citation>
    <scope>NUCLEOTIDE SEQUENCE</scope>
</reference>
<dbReference type="InterPro" id="IPR011990">
    <property type="entry name" value="TPR-like_helical_dom_sf"/>
</dbReference>
<dbReference type="InterPro" id="IPR019734">
    <property type="entry name" value="TPR_rpt"/>
</dbReference>
<evidence type="ECO:0000256" key="1">
    <source>
        <dbReference type="ARBA" id="ARBA00022737"/>
    </source>
</evidence>
<dbReference type="SMART" id="SM00028">
    <property type="entry name" value="TPR"/>
    <property type="match status" value="4"/>
</dbReference>
<dbReference type="AlphaFoldDB" id="A0A0F9PY92"/>
<protein>
    <submittedName>
        <fullName evidence="4">Uncharacterized protein</fullName>
    </submittedName>
</protein>
<organism evidence="4">
    <name type="scientific">marine sediment metagenome</name>
    <dbReference type="NCBI Taxonomy" id="412755"/>
    <lineage>
        <taxon>unclassified sequences</taxon>
        <taxon>metagenomes</taxon>
        <taxon>ecological metagenomes</taxon>
    </lineage>
</organism>
<sequence length="252" mass="29226">MFTEEKLDKYIKVTIGLIIAAVLFSGYAYFYYYKQPSIGRATIAEQEIEELQKKVKKKPRDASARFYLARAYLKNEQHDLAIAEMKEVLKINKKNQNAVYFLGVVYKLKGKNSYDLAKKRFEEVIKLTDKKKYAGINANLKGSLYFMGEMLLDEKKYKKALDFFDRSSKIGNVDADALRNMGRAYVGLKKYKDGEKYLKDAIRFVPNYAEAHYELGKVYQTQGKNSEAKKSYQKAIKYKSDYKQAKEALESL</sequence>
<dbReference type="Gene3D" id="1.25.40.10">
    <property type="entry name" value="Tetratricopeptide repeat domain"/>
    <property type="match status" value="2"/>
</dbReference>
<evidence type="ECO:0000256" key="3">
    <source>
        <dbReference type="SAM" id="Phobius"/>
    </source>
</evidence>
<evidence type="ECO:0000256" key="2">
    <source>
        <dbReference type="ARBA" id="ARBA00022803"/>
    </source>
</evidence>
<dbReference type="Pfam" id="PF00515">
    <property type="entry name" value="TPR_1"/>
    <property type="match status" value="1"/>
</dbReference>
<dbReference type="PROSITE" id="PS50293">
    <property type="entry name" value="TPR_REGION"/>
    <property type="match status" value="1"/>
</dbReference>
<keyword evidence="3" id="KW-0812">Transmembrane</keyword>
<dbReference type="PANTHER" id="PTHR45586:SF1">
    <property type="entry name" value="LIPOPOLYSACCHARIDE ASSEMBLY PROTEIN B"/>
    <property type="match status" value="1"/>
</dbReference>
<accession>A0A0F9PY92</accession>
<evidence type="ECO:0000313" key="4">
    <source>
        <dbReference type="EMBL" id="KKN29707.1"/>
    </source>
</evidence>
<name>A0A0F9PY92_9ZZZZ</name>
<keyword evidence="2" id="KW-0802">TPR repeat</keyword>
<dbReference type="Pfam" id="PF14561">
    <property type="entry name" value="TPR_20"/>
    <property type="match status" value="1"/>
</dbReference>
<proteinExistence type="predicted"/>
<dbReference type="EMBL" id="LAZR01002464">
    <property type="protein sequence ID" value="KKN29707.1"/>
    <property type="molecule type" value="Genomic_DNA"/>
</dbReference>
<keyword evidence="3" id="KW-0472">Membrane</keyword>
<dbReference type="PROSITE" id="PS50005">
    <property type="entry name" value="TPR"/>
    <property type="match status" value="3"/>
</dbReference>
<dbReference type="PANTHER" id="PTHR45586">
    <property type="entry name" value="TPR REPEAT-CONTAINING PROTEIN PA4667"/>
    <property type="match status" value="1"/>
</dbReference>
<gene>
    <name evidence="4" type="ORF">LCGC14_0841250</name>
</gene>
<feature type="transmembrane region" description="Helical" evidence="3">
    <location>
        <begin position="12"/>
        <end position="32"/>
    </location>
</feature>
<comment type="caution">
    <text evidence="4">The sequence shown here is derived from an EMBL/GenBank/DDBJ whole genome shotgun (WGS) entry which is preliminary data.</text>
</comment>
<keyword evidence="3" id="KW-1133">Transmembrane helix</keyword>
<dbReference type="SUPFAM" id="SSF48452">
    <property type="entry name" value="TPR-like"/>
    <property type="match status" value="1"/>
</dbReference>
<keyword evidence="1" id="KW-0677">Repeat</keyword>